<keyword evidence="1" id="KW-0812">Transmembrane</keyword>
<keyword evidence="1" id="KW-1133">Transmembrane helix</keyword>
<evidence type="ECO:0000313" key="4">
    <source>
        <dbReference type="Proteomes" id="UP000566985"/>
    </source>
</evidence>
<feature type="domain" description="VWFA" evidence="2">
    <location>
        <begin position="97"/>
        <end position="280"/>
    </location>
</feature>
<gene>
    <name evidence="3" type="ORF">HU668_13225</name>
</gene>
<feature type="transmembrane region" description="Helical" evidence="1">
    <location>
        <begin position="12"/>
        <end position="29"/>
    </location>
</feature>
<accession>A0A7Y6TSN9</accession>
<dbReference type="SMART" id="SM00327">
    <property type="entry name" value="VWA"/>
    <property type="match status" value="1"/>
</dbReference>
<proteinExistence type="predicted"/>
<dbReference type="RefSeq" id="WP_069729118.1">
    <property type="nucleotide sequence ID" value="NZ_JABWPE010000013.1"/>
</dbReference>
<sequence>MSDFFSRVDFAWPWAGVLLFLPLITHYLLPAKQPVSEQVRVPFLPELAEALQLSTPAPQPGWRHRLLFWMVWILMIVALARPEYLLPPQTIIKPMRNIVLMLDVSGSMEKNDGQDGQTRLQAVQQTVRTFISQRKNDRIGLVIFASQAWPFAPISEDKQALQARISQLAPGMIGQQTAVGDALGVAVKLLDHSLEADASKMAILLTDGNDTASQLEPRLAAQLAATHHVTVHTIAFGDVNSNGEDKVDTALLDNIASITGGNAWRAATNRDALAQVWQQIDAQTPEQVKTLGLSWHRPLYIWPLTAALLLLLLFAIGSTMMKRRRA</sequence>
<keyword evidence="1" id="KW-0472">Membrane</keyword>
<feature type="transmembrane region" description="Helical" evidence="1">
    <location>
        <begin position="299"/>
        <end position="321"/>
    </location>
</feature>
<protein>
    <submittedName>
        <fullName evidence="3">VWA domain-containing protein</fullName>
    </submittedName>
</protein>
<feature type="transmembrane region" description="Helical" evidence="1">
    <location>
        <begin position="66"/>
        <end position="86"/>
    </location>
</feature>
<name>A0A7Y6TSN9_9GAMM</name>
<dbReference type="InterPro" id="IPR050768">
    <property type="entry name" value="UPF0353/GerABKA_families"/>
</dbReference>
<evidence type="ECO:0000313" key="3">
    <source>
        <dbReference type="EMBL" id="NUY97412.1"/>
    </source>
</evidence>
<dbReference type="Gene3D" id="3.40.50.410">
    <property type="entry name" value="von Willebrand factor, type A domain"/>
    <property type="match status" value="1"/>
</dbReference>
<dbReference type="GeneID" id="57345925"/>
<evidence type="ECO:0000256" key="1">
    <source>
        <dbReference type="SAM" id="Phobius"/>
    </source>
</evidence>
<evidence type="ECO:0000259" key="2">
    <source>
        <dbReference type="PROSITE" id="PS50234"/>
    </source>
</evidence>
<reference evidence="3 4" key="1">
    <citation type="submission" date="2020-05" db="EMBL/GenBank/DDBJ databases">
        <title>Whole Genome Sequences of Enterobacteriales Associated with the International Space Station.</title>
        <authorList>
            <person name="Bharadwaj A."/>
            <person name="Daudu R."/>
            <person name="Singh N."/>
            <person name="Wood J."/>
            <person name="Debieu M."/>
            <person name="Mason C."/>
            <person name="Wang C."/>
            <person name="Venkateswaran K."/>
        </authorList>
    </citation>
    <scope>NUCLEOTIDE SEQUENCE [LARGE SCALE GENOMIC DNA]</scope>
    <source>
        <strain evidence="3 4">IF5SW-B1</strain>
    </source>
</reference>
<dbReference type="PANTHER" id="PTHR22550:SF18">
    <property type="entry name" value="VWFA DOMAIN-CONTAINING PROTEIN"/>
    <property type="match status" value="1"/>
</dbReference>
<dbReference type="PROSITE" id="PS50234">
    <property type="entry name" value="VWFA"/>
    <property type="match status" value="1"/>
</dbReference>
<dbReference type="PANTHER" id="PTHR22550">
    <property type="entry name" value="SPORE GERMINATION PROTEIN"/>
    <property type="match status" value="1"/>
</dbReference>
<dbReference type="InterPro" id="IPR002035">
    <property type="entry name" value="VWF_A"/>
</dbReference>
<dbReference type="Pfam" id="PF00092">
    <property type="entry name" value="VWA"/>
    <property type="match status" value="1"/>
</dbReference>
<dbReference type="InterPro" id="IPR036465">
    <property type="entry name" value="vWFA_dom_sf"/>
</dbReference>
<dbReference type="Proteomes" id="UP000566985">
    <property type="component" value="Unassembled WGS sequence"/>
</dbReference>
<dbReference type="EMBL" id="JABWPM010000013">
    <property type="protein sequence ID" value="NUY97412.1"/>
    <property type="molecule type" value="Genomic_DNA"/>
</dbReference>
<dbReference type="AlphaFoldDB" id="A0A7Y6TSN9"/>
<comment type="caution">
    <text evidence="3">The sequence shown here is derived from an EMBL/GenBank/DDBJ whole genome shotgun (WGS) entry which is preliminary data.</text>
</comment>
<organism evidence="3 4">
    <name type="scientific">Pantoea brenneri</name>
    <dbReference type="NCBI Taxonomy" id="472694"/>
    <lineage>
        <taxon>Bacteria</taxon>
        <taxon>Pseudomonadati</taxon>
        <taxon>Pseudomonadota</taxon>
        <taxon>Gammaproteobacteria</taxon>
        <taxon>Enterobacterales</taxon>
        <taxon>Erwiniaceae</taxon>
        <taxon>Pantoea</taxon>
    </lineage>
</organism>
<dbReference type="SUPFAM" id="SSF53300">
    <property type="entry name" value="vWA-like"/>
    <property type="match status" value="1"/>
</dbReference>